<sequence length="380" mass="45474">RKPTFKRDREVREPRQNRKNEEVNDFDIGELDHSRRSRHANHDEEDDEQPRRPHREHPPKERDEREPRENRKDKPRDEKEQDFTFTLQQEPFMVCSYEHLNVIVTQQSLQEPANVKIFQGTKLYKRFNLITSPIHFFSVVQHFEFLFLGTNRGVFKLDLKLLERLEIIFESKLPCRLIKPFNEESLLLVEHDLDAGSEIQINHLIKLNFLTSQAQKVQIQQHIIGLELHEEFIYLFGHVISKISFDQFQMLKPEERIVDAVSVQLKKLDFNFQQQEEFTYAMCDFPFEKLVLGKVGDQVRHFTFLKGQNTVYLLNLVEKELRMHAIDLSRFQGSLVDLEYENDHFKLITTDLVLKFKLRFVQESVEVFAQTVLFNKFQMR</sequence>
<accession>A0A146K0R3</accession>
<gene>
    <name evidence="2" type="ORF">TPC1_31316</name>
</gene>
<evidence type="ECO:0000313" key="2">
    <source>
        <dbReference type="EMBL" id="JAP89189.1"/>
    </source>
</evidence>
<feature type="compositionally biased region" description="Basic and acidic residues" evidence="1">
    <location>
        <begin position="1"/>
        <end position="22"/>
    </location>
</feature>
<proteinExistence type="predicted"/>
<name>A0A146K0R3_9EUKA</name>
<feature type="non-terminal residue" evidence="2">
    <location>
        <position position="1"/>
    </location>
</feature>
<organism evidence="2">
    <name type="scientific">Trepomonas sp. PC1</name>
    <dbReference type="NCBI Taxonomy" id="1076344"/>
    <lineage>
        <taxon>Eukaryota</taxon>
        <taxon>Metamonada</taxon>
        <taxon>Diplomonadida</taxon>
        <taxon>Hexamitidae</taxon>
        <taxon>Hexamitinae</taxon>
        <taxon>Trepomonas</taxon>
    </lineage>
</organism>
<reference evidence="2" key="1">
    <citation type="submission" date="2015-07" db="EMBL/GenBank/DDBJ databases">
        <title>Adaptation to a free-living lifestyle via gene acquisitions in the diplomonad Trepomonas sp. PC1.</title>
        <authorList>
            <person name="Xu F."/>
            <person name="Jerlstrom-Hultqvist J."/>
            <person name="Kolisko M."/>
            <person name="Simpson A.G.B."/>
            <person name="Roger A.J."/>
            <person name="Svard S.G."/>
            <person name="Andersson J.O."/>
        </authorList>
    </citation>
    <scope>NUCLEOTIDE SEQUENCE</scope>
    <source>
        <strain evidence="2">PC1</strain>
    </source>
</reference>
<evidence type="ECO:0000256" key="1">
    <source>
        <dbReference type="SAM" id="MobiDB-lite"/>
    </source>
</evidence>
<dbReference type="AlphaFoldDB" id="A0A146K0R3"/>
<feature type="compositionally biased region" description="Basic and acidic residues" evidence="1">
    <location>
        <begin position="56"/>
        <end position="82"/>
    </location>
</feature>
<protein>
    <submittedName>
        <fullName evidence="2">Uncharacterized protein</fullName>
    </submittedName>
</protein>
<dbReference type="EMBL" id="GDID01007417">
    <property type="protein sequence ID" value="JAP89189.1"/>
    <property type="molecule type" value="Transcribed_RNA"/>
</dbReference>
<feature type="non-terminal residue" evidence="2">
    <location>
        <position position="380"/>
    </location>
</feature>
<feature type="region of interest" description="Disordered" evidence="1">
    <location>
        <begin position="1"/>
        <end position="82"/>
    </location>
</feature>